<accession>A0A521BXZ7</accession>
<keyword evidence="2" id="KW-0472">Membrane</keyword>
<dbReference type="InterPro" id="IPR000184">
    <property type="entry name" value="Bac_surfAg_D15"/>
</dbReference>
<evidence type="ECO:0000313" key="4">
    <source>
        <dbReference type="EMBL" id="SMO52079.1"/>
    </source>
</evidence>
<keyword evidence="5" id="KW-1185">Reference proteome</keyword>
<dbReference type="Pfam" id="PF01103">
    <property type="entry name" value="Omp85"/>
    <property type="match status" value="1"/>
</dbReference>
<evidence type="ECO:0000313" key="5">
    <source>
        <dbReference type="Proteomes" id="UP000315971"/>
    </source>
</evidence>
<name>A0A521BXZ7_9SPHI</name>
<sequence length="369" mass="42095">MTARDAQGQDTLSKKEKRQQVRARKIQEGKFLITPLAGPAYTPELGFTIAGSVLTSWRMDKSDTLLQRSSAPFNIGWGSTGSYFLASRATIFFKHDKYRLYSDLWYKDMEDNYYGIGYDAGLNTPKSDSTTQYRRLWFQLYPRLLWQFKKGFFAGGILDLNYTKGDEESVGVAADPTYQQYNNRPFNSGLGIMFQHDTRDVAVNAWKGIFLEAQVAFYTGVLGGDNVYQVYSFDARKYYAISKEAHTLALQLRGRFAVGDVPYGEMSQLGTPFDLRGYRWGQYRDKCMLFGIAEYRHTFYNKTNKPGKCGMVGWLGTGSIGQDPAEFKNWLPNGGLGFRYEVQPRMNLRLDYGLGRGSSGFYFNFNEAF</sequence>
<dbReference type="GO" id="GO:0019867">
    <property type="term" value="C:outer membrane"/>
    <property type="evidence" value="ECO:0007669"/>
    <property type="project" value="InterPro"/>
</dbReference>
<reference evidence="4 5" key="1">
    <citation type="submission" date="2017-05" db="EMBL/GenBank/DDBJ databases">
        <authorList>
            <person name="Varghese N."/>
            <person name="Submissions S."/>
        </authorList>
    </citation>
    <scope>NUCLEOTIDE SEQUENCE [LARGE SCALE GENOMIC DNA]</scope>
    <source>
        <strain evidence="4 5">DSM 21342</strain>
    </source>
</reference>
<evidence type="ECO:0000259" key="3">
    <source>
        <dbReference type="Pfam" id="PF01103"/>
    </source>
</evidence>
<dbReference type="Gene3D" id="2.40.160.50">
    <property type="entry name" value="membrane protein fhac: a member of the omp85/tpsb transporter family"/>
    <property type="match status" value="1"/>
</dbReference>
<evidence type="ECO:0000256" key="2">
    <source>
        <dbReference type="ARBA" id="ARBA00023136"/>
    </source>
</evidence>
<comment type="subcellular location">
    <subcellularLocation>
        <location evidence="1">Membrane</location>
    </subcellularLocation>
</comment>
<feature type="domain" description="Bacterial surface antigen (D15)" evidence="3">
    <location>
        <begin position="158"/>
        <end position="285"/>
    </location>
</feature>
<proteinExistence type="predicted"/>
<dbReference type="EMBL" id="FXSZ01000003">
    <property type="protein sequence ID" value="SMO52079.1"/>
    <property type="molecule type" value="Genomic_DNA"/>
</dbReference>
<dbReference type="Proteomes" id="UP000315971">
    <property type="component" value="Unassembled WGS sequence"/>
</dbReference>
<gene>
    <name evidence="4" type="ORF">SAMN06265350_10326</name>
</gene>
<evidence type="ECO:0000256" key="1">
    <source>
        <dbReference type="ARBA" id="ARBA00004370"/>
    </source>
</evidence>
<organism evidence="4 5">
    <name type="scientific">Solitalea koreensis</name>
    <dbReference type="NCBI Taxonomy" id="543615"/>
    <lineage>
        <taxon>Bacteria</taxon>
        <taxon>Pseudomonadati</taxon>
        <taxon>Bacteroidota</taxon>
        <taxon>Sphingobacteriia</taxon>
        <taxon>Sphingobacteriales</taxon>
        <taxon>Sphingobacteriaceae</taxon>
        <taxon>Solitalea</taxon>
    </lineage>
</organism>
<dbReference type="AlphaFoldDB" id="A0A521BXZ7"/>
<protein>
    <submittedName>
        <fullName evidence="4">Surface antigen</fullName>
    </submittedName>
</protein>